<name>A0A6H5ISY2_9HYME</name>
<proteinExistence type="predicted"/>
<dbReference type="AlphaFoldDB" id="A0A6H5ISY2"/>
<evidence type="ECO:0000313" key="2">
    <source>
        <dbReference type="EMBL" id="CAB0038747.1"/>
    </source>
</evidence>
<accession>A0A6H5ISY2</accession>
<keyword evidence="3" id="KW-1185">Reference proteome</keyword>
<evidence type="ECO:0000256" key="1">
    <source>
        <dbReference type="SAM" id="MobiDB-lite"/>
    </source>
</evidence>
<gene>
    <name evidence="2" type="ORF">TBRA_LOCUS10518</name>
</gene>
<evidence type="ECO:0000313" key="3">
    <source>
        <dbReference type="Proteomes" id="UP000479190"/>
    </source>
</evidence>
<feature type="compositionally biased region" description="Basic and acidic residues" evidence="1">
    <location>
        <begin position="34"/>
        <end position="51"/>
    </location>
</feature>
<dbReference type="EMBL" id="CADCXV010000924">
    <property type="protein sequence ID" value="CAB0038747.1"/>
    <property type="molecule type" value="Genomic_DNA"/>
</dbReference>
<protein>
    <submittedName>
        <fullName evidence="2">Uncharacterized protein</fullName>
    </submittedName>
</protein>
<organism evidence="2 3">
    <name type="scientific">Trichogramma brassicae</name>
    <dbReference type="NCBI Taxonomy" id="86971"/>
    <lineage>
        <taxon>Eukaryota</taxon>
        <taxon>Metazoa</taxon>
        <taxon>Ecdysozoa</taxon>
        <taxon>Arthropoda</taxon>
        <taxon>Hexapoda</taxon>
        <taxon>Insecta</taxon>
        <taxon>Pterygota</taxon>
        <taxon>Neoptera</taxon>
        <taxon>Endopterygota</taxon>
        <taxon>Hymenoptera</taxon>
        <taxon>Apocrita</taxon>
        <taxon>Proctotrupomorpha</taxon>
        <taxon>Chalcidoidea</taxon>
        <taxon>Trichogrammatidae</taxon>
        <taxon>Trichogramma</taxon>
    </lineage>
</organism>
<sequence>MNRQGRQLHQANQGGVRLVRADLAESQGRVAAGELHHRDRREGEQSQRPADDTGQGGRQPAERHLPQRLVRRQRYNTASFHWRCHRDQIPHYEVHKKKKLKDSNAAGMHLCGNRKLHMTIGSSSRASLMADCTRLKIHATFFNEKSILSFFTHCFGDPIFSKLISHILAPRRSHHTRIRSCASLTPRYQNVRLMPQKSVP</sequence>
<dbReference type="Proteomes" id="UP000479190">
    <property type="component" value="Unassembled WGS sequence"/>
</dbReference>
<feature type="region of interest" description="Disordered" evidence="1">
    <location>
        <begin position="27"/>
        <end position="70"/>
    </location>
</feature>
<reference evidence="2 3" key="1">
    <citation type="submission" date="2020-02" db="EMBL/GenBank/DDBJ databases">
        <authorList>
            <person name="Ferguson B K."/>
        </authorList>
    </citation>
    <scope>NUCLEOTIDE SEQUENCE [LARGE SCALE GENOMIC DNA]</scope>
</reference>